<feature type="compositionally biased region" description="Basic and acidic residues" evidence="1">
    <location>
        <begin position="15"/>
        <end position="24"/>
    </location>
</feature>
<dbReference type="EMBL" id="OPYN01000108">
    <property type="protein sequence ID" value="SPO60985.1"/>
    <property type="molecule type" value="Genomic_DNA"/>
</dbReference>
<evidence type="ECO:0000313" key="2">
    <source>
        <dbReference type="EMBL" id="SPO60985.1"/>
    </source>
</evidence>
<protein>
    <submittedName>
        <fullName evidence="2">Uncharacterized protein</fullName>
    </submittedName>
</protein>
<sequence>MRSAEQPGSDIDGEPQNRRIENKPHQRMRQHHPAQASPGDAHIGGLHGNADGEREVVEVPVIRVAFAIGEAQRRFVLLSGIEQPGVVQAENAADQQPGASHGQAGIEVVQGQRRALQAAAGHQLQGDGGEAGDGGDAHGEQDQAGVFVFDAGYLADLFRAGVPAQIEHQQQVKPYAKVPAGEKVLHAVASGDQPGTEQADHGGDAQAWVGAGQAVESHGASFSMGMATTLDRHYRDNGHARVHCGSGRAREAGTAGAGKYPVGAALAANTGAAGAMHRVGFFAAKAAPTEYAVYPLILAVAHRTPLQLSVHCTLQHQHPLNSRFLHDAQSFGRQAGSGQRAGRYSPTAHRLLHRPPRRCRGGPAGGLRHLWAPGHLA</sequence>
<organism evidence="2 3">
    <name type="scientific">Pseudomonas inefficax</name>
    <dbReference type="NCBI Taxonomy" id="2078786"/>
    <lineage>
        <taxon>Bacteria</taxon>
        <taxon>Pseudomonadati</taxon>
        <taxon>Pseudomonadota</taxon>
        <taxon>Gammaproteobacteria</taxon>
        <taxon>Pseudomonadales</taxon>
        <taxon>Pseudomonadaceae</taxon>
        <taxon>Pseudomonas</taxon>
    </lineage>
</organism>
<gene>
    <name evidence="2" type="ORF">JV551A3_V1_1080074</name>
</gene>
<feature type="region of interest" description="Disordered" evidence="1">
    <location>
        <begin position="117"/>
        <end position="140"/>
    </location>
</feature>
<evidence type="ECO:0000256" key="1">
    <source>
        <dbReference type="SAM" id="MobiDB-lite"/>
    </source>
</evidence>
<dbReference type="AlphaFoldDB" id="A0AAQ1STF6"/>
<proteinExistence type="predicted"/>
<evidence type="ECO:0000313" key="3">
    <source>
        <dbReference type="Proteomes" id="UP000294335"/>
    </source>
</evidence>
<accession>A0AAQ1STF6</accession>
<keyword evidence="3" id="KW-1185">Reference proteome</keyword>
<dbReference type="Proteomes" id="UP000294335">
    <property type="component" value="Unassembled WGS sequence"/>
</dbReference>
<reference evidence="2 3" key="1">
    <citation type="submission" date="2018-02" db="EMBL/GenBank/DDBJ databases">
        <authorList>
            <person name="Dubost A."/>
        </authorList>
    </citation>
    <scope>NUCLEOTIDE SEQUENCE [LARGE SCALE GENOMIC DNA]</scope>
    <source>
        <strain evidence="3">JV551A3</strain>
    </source>
</reference>
<feature type="region of interest" description="Disordered" evidence="1">
    <location>
        <begin position="1"/>
        <end position="49"/>
    </location>
</feature>
<name>A0AAQ1STF6_9PSED</name>
<comment type="caution">
    <text evidence="2">The sequence shown here is derived from an EMBL/GenBank/DDBJ whole genome shotgun (WGS) entry which is preliminary data.</text>
</comment>